<keyword evidence="1" id="KW-1133">Transmembrane helix</keyword>
<evidence type="ECO:0000256" key="1">
    <source>
        <dbReference type="SAM" id="Phobius"/>
    </source>
</evidence>
<reference evidence="2" key="1">
    <citation type="submission" date="2023-07" db="EMBL/GenBank/DDBJ databases">
        <authorList>
            <consortium name="AG Swart"/>
            <person name="Singh M."/>
            <person name="Singh A."/>
            <person name="Seah K."/>
            <person name="Emmerich C."/>
        </authorList>
    </citation>
    <scope>NUCLEOTIDE SEQUENCE</scope>
    <source>
        <strain evidence="2">DP1</strain>
    </source>
</reference>
<evidence type="ECO:0000313" key="2">
    <source>
        <dbReference type="EMBL" id="CAI2379731.1"/>
    </source>
</evidence>
<keyword evidence="1" id="KW-0812">Transmembrane</keyword>
<dbReference type="EMBL" id="CAMPGE010021586">
    <property type="protein sequence ID" value="CAI2379731.1"/>
    <property type="molecule type" value="Genomic_DNA"/>
</dbReference>
<evidence type="ECO:0000313" key="3">
    <source>
        <dbReference type="Proteomes" id="UP001295684"/>
    </source>
</evidence>
<proteinExistence type="predicted"/>
<organism evidence="2 3">
    <name type="scientific">Euplotes crassus</name>
    <dbReference type="NCBI Taxonomy" id="5936"/>
    <lineage>
        <taxon>Eukaryota</taxon>
        <taxon>Sar</taxon>
        <taxon>Alveolata</taxon>
        <taxon>Ciliophora</taxon>
        <taxon>Intramacronucleata</taxon>
        <taxon>Spirotrichea</taxon>
        <taxon>Hypotrichia</taxon>
        <taxon>Euplotida</taxon>
        <taxon>Euplotidae</taxon>
        <taxon>Moneuplotes</taxon>
    </lineage>
</organism>
<protein>
    <submittedName>
        <fullName evidence="2">Uncharacterized protein</fullName>
    </submittedName>
</protein>
<comment type="caution">
    <text evidence="2">The sequence shown here is derived from an EMBL/GenBank/DDBJ whole genome shotgun (WGS) entry which is preliminary data.</text>
</comment>
<name>A0AAD2D4M1_EUPCR</name>
<accession>A0AAD2D4M1</accession>
<feature type="transmembrane region" description="Helical" evidence="1">
    <location>
        <begin position="111"/>
        <end position="127"/>
    </location>
</feature>
<sequence>MSIYSIEARIFKNCLRNLNDKLFLEGQARVRRLVGRRYFRKLWRVEVEEKERLGNVEFGRMEIEFSWCRAGLGGRNNRRKEERRILKCQFLYVENRWSLETKLPILKPRKFIFPVVTFFAMIYKFVIPSKSLMRIMLNFSCCKEIDFKECIFECKAFRFESNTDYQIKTLGFNTCREISTHNFSEAGRLFGPIFKAISECRLKQSLKKITAYCCGLKKKYLTKAKAKYGFKHIDILP</sequence>
<dbReference type="AlphaFoldDB" id="A0AAD2D4M1"/>
<gene>
    <name evidence="2" type="ORF">ECRASSUSDP1_LOCUS21144</name>
</gene>
<keyword evidence="1" id="KW-0472">Membrane</keyword>
<keyword evidence="3" id="KW-1185">Reference proteome</keyword>
<dbReference type="Proteomes" id="UP001295684">
    <property type="component" value="Unassembled WGS sequence"/>
</dbReference>